<name>A0ABQ5FV42_9ASTR</name>
<organism evidence="2 3">
    <name type="scientific">Tanacetum coccineum</name>
    <dbReference type="NCBI Taxonomy" id="301880"/>
    <lineage>
        <taxon>Eukaryota</taxon>
        <taxon>Viridiplantae</taxon>
        <taxon>Streptophyta</taxon>
        <taxon>Embryophyta</taxon>
        <taxon>Tracheophyta</taxon>
        <taxon>Spermatophyta</taxon>
        <taxon>Magnoliopsida</taxon>
        <taxon>eudicotyledons</taxon>
        <taxon>Gunneridae</taxon>
        <taxon>Pentapetalae</taxon>
        <taxon>asterids</taxon>
        <taxon>campanulids</taxon>
        <taxon>Asterales</taxon>
        <taxon>Asteraceae</taxon>
        <taxon>Asteroideae</taxon>
        <taxon>Anthemideae</taxon>
        <taxon>Anthemidinae</taxon>
        <taxon>Tanacetum</taxon>
    </lineage>
</organism>
<feature type="compositionally biased region" description="Gly residues" evidence="1">
    <location>
        <begin position="107"/>
        <end position="119"/>
    </location>
</feature>
<evidence type="ECO:0000313" key="2">
    <source>
        <dbReference type="EMBL" id="GJT67220.1"/>
    </source>
</evidence>
<proteinExistence type="predicted"/>
<comment type="caution">
    <text evidence="2">The sequence shown here is derived from an EMBL/GenBank/DDBJ whole genome shotgun (WGS) entry which is preliminary data.</text>
</comment>
<reference evidence="2" key="1">
    <citation type="journal article" date="2022" name="Int. J. Mol. Sci.">
        <title>Draft Genome of Tanacetum Coccineum: Genomic Comparison of Closely Related Tanacetum-Family Plants.</title>
        <authorList>
            <person name="Yamashiro T."/>
            <person name="Shiraishi A."/>
            <person name="Nakayama K."/>
            <person name="Satake H."/>
        </authorList>
    </citation>
    <scope>NUCLEOTIDE SEQUENCE</scope>
</reference>
<feature type="region of interest" description="Disordered" evidence="1">
    <location>
        <begin position="93"/>
        <end position="119"/>
    </location>
</feature>
<reference evidence="2" key="2">
    <citation type="submission" date="2022-01" db="EMBL/GenBank/DDBJ databases">
        <authorList>
            <person name="Yamashiro T."/>
            <person name="Shiraishi A."/>
            <person name="Satake H."/>
            <person name="Nakayama K."/>
        </authorList>
    </citation>
    <scope>NUCLEOTIDE SEQUENCE</scope>
</reference>
<gene>
    <name evidence="2" type="ORF">Tco_1018700</name>
</gene>
<dbReference type="Proteomes" id="UP001151760">
    <property type="component" value="Unassembled WGS sequence"/>
</dbReference>
<evidence type="ECO:0000313" key="3">
    <source>
        <dbReference type="Proteomes" id="UP001151760"/>
    </source>
</evidence>
<accession>A0ABQ5FV42</accession>
<protein>
    <submittedName>
        <fullName evidence="2">Uncharacterized protein</fullName>
    </submittedName>
</protein>
<feature type="compositionally biased region" description="Polar residues" evidence="1">
    <location>
        <begin position="93"/>
        <end position="105"/>
    </location>
</feature>
<keyword evidence="3" id="KW-1185">Reference proteome</keyword>
<dbReference type="EMBL" id="BQNB010017787">
    <property type="protein sequence ID" value="GJT67220.1"/>
    <property type="molecule type" value="Genomic_DNA"/>
</dbReference>
<evidence type="ECO:0000256" key="1">
    <source>
        <dbReference type="SAM" id="MobiDB-lite"/>
    </source>
</evidence>
<sequence length="119" mass="13536">MRILSVVSVKIEKKSGYGYLEKIIVKRADQKLYKFKEGDFPDLHLNDIEDMLLLIAQNKLFNLEGDVIMDFKNYEKLRSAGWWKENRDGQTTVAKDSMTRSQASPHGTGGSCKDGYGDT</sequence>